<evidence type="ECO:0000256" key="3">
    <source>
        <dbReference type="ARBA" id="ARBA00023163"/>
    </source>
</evidence>
<dbReference type="GO" id="GO:0003677">
    <property type="term" value="F:DNA binding"/>
    <property type="evidence" value="ECO:0007669"/>
    <property type="project" value="UniProtKB-UniRule"/>
</dbReference>
<evidence type="ECO:0000256" key="4">
    <source>
        <dbReference type="PROSITE-ProRule" id="PRU00335"/>
    </source>
</evidence>
<feature type="DNA-binding region" description="H-T-H motif" evidence="4">
    <location>
        <begin position="29"/>
        <end position="48"/>
    </location>
</feature>
<dbReference type="PROSITE" id="PS50977">
    <property type="entry name" value="HTH_TETR_2"/>
    <property type="match status" value="1"/>
</dbReference>
<dbReference type="PANTHER" id="PTHR47506">
    <property type="entry name" value="TRANSCRIPTIONAL REGULATORY PROTEIN"/>
    <property type="match status" value="1"/>
</dbReference>
<evidence type="ECO:0000256" key="1">
    <source>
        <dbReference type="ARBA" id="ARBA00023015"/>
    </source>
</evidence>
<dbReference type="STRING" id="53406.SAMN05421553_3311"/>
<dbReference type="Pfam" id="PF00440">
    <property type="entry name" value="TetR_N"/>
    <property type="match status" value="1"/>
</dbReference>
<keyword evidence="1" id="KW-0805">Transcription regulation</keyword>
<gene>
    <name evidence="6" type="ORF">SAMN05421553_3311</name>
</gene>
<name>A0A1H5DFU7_PSEAG</name>
<feature type="domain" description="HTH tetR-type" evidence="5">
    <location>
        <begin position="6"/>
        <end position="66"/>
    </location>
</feature>
<sequence>MSNKKAQTRERILAAASVALLQRGPAEPRVAEVMGVAGLTVGGFYAHFESKDALMLEVFQQVLCQRRERLALLDPALSANERRVLLAAFYLSRKHRDASEQGCPLPSSIGELARMSDGFRGVLAEHVELMTAHLAGSPEETDQALADIALMVGGLALARALGPGELSDRVLRAAKSAIV</sequence>
<reference evidence="7" key="1">
    <citation type="submission" date="2016-10" db="EMBL/GenBank/DDBJ databases">
        <authorList>
            <person name="Varghese N."/>
            <person name="Submissions S."/>
        </authorList>
    </citation>
    <scope>NUCLEOTIDE SEQUENCE [LARGE SCALE GENOMIC DNA]</scope>
    <source>
        <strain evidence="7">DSM 12111</strain>
    </source>
</reference>
<dbReference type="InterPro" id="IPR036271">
    <property type="entry name" value="Tet_transcr_reg_TetR-rel_C_sf"/>
</dbReference>
<keyword evidence="2 4" id="KW-0238">DNA-binding</keyword>
<dbReference type="SUPFAM" id="SSF48498">
    <property type="entry name" value="Tetracyclin repressor-like, C-terminal domain"/>
    <property type="match status" value="1"/>
</dbReference>
<dbReference type="PRINTS" id="PR00455">
    <property type="entry name" value="HTHTETR"/>
</dbReference>
<dbReference type="PANTHER" id="PTHR47506:SF7">
    <property type="entry name" value="TRANSCRIPTIONAL REGULATORY PROTEIN"/>
    <property type="match status" value="1"/>
</dbReference>
<dbReference type="Gene3D" id="1.10.10.60">
    <property type="entry name" value="Homeodomain-like"/>
    <property type="match status" value="1"/>
</dbReference>
<proteinExistence type="predicted"/>
<evidence type="ECO:0000313" key="6">
    <source>
        <dbReference type="EMBL" id="SED77658.1"/>
    </source>
</evidence>
<keyword evidence="7" id="KW-1185">Reference proteome</keyword>
<dbReference type="Gene3D" id="1.10.357.10">
    <property type="entry name" value="Tetracycline Repressor, domain 2"/>
    <property type="match status" value="1"/>
</dbReference>
<accession>A0A1H5DFU7</accession>
<protein>
    <submittedName>
        <fullName evidence="6">Transcriptional regulator, TetR family</fullName>
    </submittedName>
</protein>
<dbReference type="RefSeq" id="WP_090384226.1">
    <property type="nucleotide sequence ID" value="NZ_CP156749.1"/>
</dbReference>
<dbReference type="Proteomes" id="UP000242849">
    <property type="component" value="Unassembled WGS sequence"/>
</dbReference>
<dbReference type="EMBL" id="FNSC01000001">
    <property type="protein sequence ID" value="SED77658.1"/>
    <property type="molecule type" value="Genomic_DNA"/>
</dbReference>
<organism evidence="6 7">
    <name type="scientific">Pseudomonas anguilliseptica</name>
    <dbReference type="NCBI Taxonomy" id="53406"/>
    <lineage>
        <taxon>Bacteria</taxon>
        <taxon>Pseudomonadati</taxon>
        <taxon>Pseudomonadota</taxon>
        <taxon>Gammaproteobacteria</taxon>
        <taxon>Pseudomonadales</taxon>
        <taxon>Pseudomonadaceae</taxon>
        <taxon>Pseudomonas</taxon>
    </lineage>
</organism>
<dbReference type="InterPro" id="IPR001647">
    <property type="entry name" value="HTH_TetR"/>
</dbReference>
<dbReference type="InterPro" id="IPR009057">
    <property type="entry name" value="Homeodomain-like_sf"/>
</dbReference>
<evidence type="ECO:0000259" key="5">
    <source>
        <dbReference type="PROSITE" id="PS50977"/>
    </source>
</evidence>
<evidence type="ECO:0000313" key="7">
    <source>
        <dbReference type="Proteomes" id="UP000242849"/>
    </source>
</evidence>
<keyword evidence="3" id="KW-0804">Transcription</keyword>
<evidence type="ECO:0000256" key="2">
    <source>
        <dbReference type="ARBA" id="ARBA00023125"/>
    </source>
</evidence>
<dbReference type="OrthoDB" id="9798857at2"/>
<dbReference type="AlphaFoldDB" id="A0A1H5DFU7"/>
<dbReference type="SUPFAM" id="SSF46689">
    <property type="entry name" value="Homeodomain-like"/>
    <property type="match status" value="1"/>
</dbReference>